<evidence type="ECO:0008006" key="5">
    <source>
        <dbReference type="Google" id="ProtNLM"/>
    </source>
</evidence>
<proteinExistence type="predicted"/>
<name>A0A6L7EQ51_9ACTN</name>
<evidence type="ECO:0000313" key="4">
    <source>
        <dbReference type="Proteomes" id="UP000473325"/>
    </source>
</evidence>
<dbReference type="Proteomes" id="UP000473325">
    <property type="component" value="Unassembled WGS sequence"/>
</dbReference>
<dbReference type="AlphaFoldDB" id="A0A6L7EQ51"/>
<gene>
    <name evidence="3" type="ORF">GRQ65_07700</name>
</gene>
<protein>
    <recommendedName>
        <fullName evidence="5">Lipoprotein</fullName>
    </recommendedName>
</protein>
<reference evidence="3 4" key="1">
    <citation type="submission" date="2019-12" db="EMBL/GenBank/DDBJ databases">
        <authorList>
            <person name="Kun Z."/>
        </authorList>
    </citation>
    <scope>NUCLEOTIDE SEQUENCE [LARGE SCALE GENOMIC DNA]</scope>
    <source>
        <strain evidence="3 4">YIM 123512</strain>
    </source>
</reference>
<evidence type="ECO:0000256" key="1">
    <source>
        <dbReference type="SAM" id="MobiDB-lite"/>
    </source>
</evidence>
<sequence>MRRAGAAACVAALLLTGACTDDPSTDETGGAAPGGASPSASIYTLTPLPAPSQAPPSGTLVADLRQSSRDAAAGRFEVWIDNDTDDAITPTRISYADGRFRAPLPATRLREIPSQSTRGFQIAQPDRPACRGREAAAVTAARVTVAYRTAEGERRRVTVPVSDEAEVAERYASSRCLELGVDRVATLSWADEVPSSGEVGSTSTLTLRVDPTGLPGHTLSIDSIRGTPILNSADGDWEPAVTVDTDTAAFALPLPVKPTRCDAHAFAESGGATAFVVNLHLDGEPGQVTVRMDPAGAAAAIAFARASCGDLT</sequence>
<feature type="chain" id="PRO_5026977987" description="Lipoprotein" evidence="2">
    <location>
        <begin position="21"/>
        <end position="312"/>
    </location>
</feature>
<evidence type="ECO:0000313" key="3">
    <source>
        <dbReference type="EMBL" id="MXG89433.1"/>
    </source>
</evidence>
<feature type="region of interest" description="Disordered" evidence="1">
    <location>
        <begin position="20"/>
        <end position="40"/>
    </location>
</feature>
<keyword evidence="2" id="KW-0732">Signal</keyword>
<dbReference type="RefSeq" id="WP_160876878.1">
    <property type="nucleotide sequence ID" value="NZ_WUEK01000004.1"/>
</dbReference>
<comment type="caution">
    <text evidence="3">The sequence shown here is derived from an EMBL/GenBank/DDBJ whole genome shotgun (WGS) entry which is preliminary data.</text>
</comment>
<dbReference type="PROSITE" id="PS51257">
    <property type="entry name" value="PROKAR_LIPOPROTEIN"/>
    <property type="match status" value="1"/>
</dbReference>
<dbReference type="EMBL" id="WUEK01000004">
    <property type="protein sequence ID" value="MXG89433.1"/>
    <property type="molecule type" value="Genomic_DNA"/>
</dbReference>
<organism evidence="3 4">
    <name type="scientific">Nocardioides flavescens</name>
    <dbReference type="NCBI Taxonomy" id="2691959"/>
    <lineage>
        <taxon>Bacteria</taxon>
        <taxon>Bacillati</taxon>
        <taxon>Actinomycetota</taxon>
        <taxon>Actinomycetes</taxon>
        <taxon>Propionibacteriales</taxon>
        <taxon>Nocardioidaceae</taxon>
        <taxon>Nocardioides</taxon>
    </lineage>
</organism>
<feature type="signal peptide" evidence="2">
    <location>
        <begin position="1"/>
        <end position="20"/>
    </location>
</feature>
<keyword evidence="4" id="KW-1185">Reference proteome</keyword>
<evidence type="ECO:0000256" key="2">
    <source>
        <dbReference type="SAM" id="SignalP"/>
    </source>
</evidence>
<accession>A0A6L7EQ51</accession>